<evidence type="ECO:0000313" key="1">
    <source>
        <dbReference type="EMBL" id="ALS79009.1"/>
    </source>
</evidence>
<organism evidence="1 2">
    <name type="scientific">Planococcus kocurii</name>
    <dbReference type="NCBI Taxonomy" id="1374"/>
    <lineage>
        <taxon>Bacteria</taxon>
        <taxon>Bacillati</taxon>
        <taxon>Bacillota</taxon>
        <taxon>Bacilli</taxon>
        <taxon>Bacillales</taxon>
        <taxon>Caryophanaceae</taxon>
        <taxon>Planococcus</taxon>
    </lineage>
</organism>
<sequence>MSWTKKSESDRLAPTGIRRSGEAAFFAAQAEWLMTRGAGHLSWTKKSESDRLAPTGIRRSGEAAFFAAQAEWLMTQGA</sequence>
<protein>
    <submittedName>
        <fullName evidence="1">Uncharacterized protein</fullName>
    </submittedName>
</protein>
<evidence type="ECO:0000313" key="2">
    <source>
        <dbReference type="Proteomes" id="UP000065533"/>
    </source>
</evidence>
<keyword evidence="2" id="KW-1185">Reference proteome</keyword>
<dbReference type="EMBL" id="CP013661">
    <property type="protein sequence ID" value="ALS79009.1"/>
    <property type="molecule type" value="Genomic_DNA"/>
</dbReference>
<dbReference type="Proteomes" id="UP000065533">
    <property type="component" value="Chromosome"/>
</dbReference>
<dbReference type="RefSeq" id="WP_058385666.1">
    <property type="nucleotide sequence ID" value="NZ_CP013661.2"/>
</dbReference>
<reference evidence="1" key="1">
    <citation type="submission" date="2016-01" db="EMBL/GenBank/DDBJ databases">
        <title>Complete genome of Planococcus kocurri type strain.</title>
        <authorList>
            <person name="See-Too W.S."/>
        </authorList>
    </citation>
    <scope>NUCLEOTIDE SEQUENCE [LARGE SCALE GENOMIC DNA]</scope>
    <source>
        <strain evidence="1">ATCC 43650</strain>
    </source>
</reference>
<proteinExistence type="predicted"/>
<gene>
    <name evidence="1" type="ORF">AUO94_10205</name>
</gene>
<accession>A0ABM5WXE3</accession>
<name>A0ABM5WXE3_9BACL</name>